<evidence type="ECO:0000313" key="3">
    <source>
        <dbReference type="Proteomes" id="UP001497516"/>
    </source>
</evidence>
<evidence type="ECO:0000256" key="1">
    <source>
        <dbReference type="SAM" id="MobiDB-lite"/>
    </source>
</evidence>
<dbReference type="AlphaFoldDB" id="A0AAV2FTY2"/>
<organism evidence="2 3">
    <name type="scientific">Linum trigynum</name>
    <dbReference type="NCBI Taxonomy" id="586398"/>
    <lineage>
        <taxon>Eukaryota</taxon>
        <taxon>Viridiplantae</taxon>
        <taxon>Streptophyta</taxon>
        <taxon>Embryophyta</taxon>
        <taxon>Tracheophyta</taxon>
        <taxon>Spermatophyta</taxon>
        <taxon>Magnoliopsida</taxon>
        <taxon>eudicotyledons</taxon>
        <taxon>Gunneridae</taxon>
        <taxon>Pentapetalae</taxon>
        <taxon>rosids</taxon>
        <taxon>fabids</taxon>
        <taxon>Malpighiales</taxon>
        <taxon>Linaceae</taxon>
        <taxon>Linum</taxon>
    </lineage>
</organism>
<feature type="region of interest" description="Disordered" evidence="1">
    <location>
        <begin position="1"/>
        <end position="101"/>
    </location>
</feature>
<name>A0AAV2FTY2_9ROSI</name>
<keyword evidence="3" id="KW-1185">Reference proteome</keyword>
<accession>A0AAV2FTY2</accession>
<evidence type="ECO:0000313" key="2">
    <source>
        <dbReference type="EMBL" id="CAL1400865.1"/>
    </source>
</evidence>
<reference evidence="2 3" key="1">
    <citation type="submission" date="2024-04" db="EMBL/GenBank/DDBJ databases">
        <authorList>
            <person name="Fracassetti M."/>
        </authorList>
    </citation>
    <scope>NUCLEOTIDE SEQUENCE [LARGE SCALE GENOMIC DNA]</scope>
</reference>
<proteinExistence type="predicted"/>
<dbReference type="EMBL" id="OZ034820">
    <property type="protein sequence ID" value="CAL1400865.1"/>
    <property type="molecule type" value="Genomic_DNA"/>
</dbReference>
<dbReference type="Proteomes" id="UP001497516">
    <property type="component" value="Chromosome 7"/>
</dbReference>
<gene>
    <name evidence="2" type="ORF">LTRI10_LOCUS40966</name>
</gene>
<protein>
    <submittedName>
        <fullName evidence="2">Uncharacterized protein</fullName>
    </submittedName>
</protein>
<sequence>MVDGRRRGRQDVEEMARRPGGGGEAGMWRSREGGLGRASDCVASRVGDSWERRESEMAGEARSSSPSLPAEGEEDEKRRVVEPGWLRGGSRKNEVGGGGFCSITSSAAGFPIL</sequence>